<dbReference type="EMBL" id="AAKIPG010000044">
    <property type="protein sequence ID" value="ECS1355200.1"/>
    <property type="molecule type" value="Genomic_DNA"/>
</dbReference>
<dbReference type="EMBL" id="AACWTM010000028">
    <property type="protein sequence ID" value="EAN0108708.1"/>
    <property type="molecule type" value="Genomic_DNA"/>
</dbReference>
<feature type="domain" description="Tail spike TSP1/Gp66 N-terminal" evidence="1">
    <location>
        <begin position="65"/>
        <end position="123"/>
    </location>
</feature>
<evidence type="ECO:0000313" key="3">
    <source>
        <dbReference type="EMBL" id="EBU3458547.1"/>
    </source>
</evidence>
<dbReference type="EMBL" id="AAHBTB010000008">
    <property type="protein sequence ID" value="EBU3458547.1"/>
    <property type="molecule type" value="Genomic_DNA"/>
</dbReference>
<name>A0A5V4T8T9_SALER</name>
<evidence type="ECO:0000259" key="1">
    <source>
        <dbReference type="Pfam" id="PF18668"/>
    </source>
</evidence>
<dbReference type="Pfam" id="PF18668">
    <property type="entry name" value="Tail_spike_N"/>
    <property type="match status" value="1"/>
</dbReference>
<organism evidence="3">
    <name type="scientific">Salmonella enterica</name>
    <name type="common">Salmonella choleraesuis</name>
    <dbReference type="NCBI Taxonomy" id="28901"/>
    <lineage>
        <taxon>Bacteria</taxon>
        <taxon>Pseudomonadati</taxon>
        <taxon>Pseudomonadota</taxon>
        <taxon>Gammaproteobacteria</taxon>
        <taxon>Enterobacterales</taxon>
        <taxon>Enterobacteriaceae</taxon>
        <taxon>Salmonella</taxon>
    </lineage>
</organism>
<evidence type="ECO:0000313" key="2">
    <source>
        <dbReference type="EMBL" id="EAN0108708.1"/>
    </source>
</evidence>
<protein>
    <submittedName>
        <fullName evidence="3">Phage tail protein</fullName>
    </submittedName>
</protein>
<accession>A0A5V4T8T9</accession>
<reference evidence="3" key="1">
    <citation type="submission" date="2018-07" db="EMBL/GenBank/DDBJ databases">
        <authorList>
            <consortium name="PulseNet: The National Subtyping Network for Foodborne Disease Surveillance"/>
            <person name="Tarr C.L."/>
            <person name="Trees E."/>
            <person name="Katz L.S."/>
            <person name="Carleton-Romer H.A."/>
            <person name="Stroika S."/>
            <person name="Kucerova Z."/>
            <person name="Roache K.F."/>
            <person name="Sabol A.L."/>
            <person name="Besser J."/>
            <person name="Gerner-Smidt P."/>
        </authorList>
    </citation>
    <scope>NUCLEOTIDE SEQUENCE</scope>
    <source>
        <strain evidence="3">PNUSAS028232</strain>
        <strain evidence="2">PNUSAS052058</strain>
        <strain evidence="4">PNUSAS098560</strain>
    </source>
</reference>
<proteinExistence type="predicted"/>
<evidence type="ECO:0000313" key="4">
    <source>
        <dbReference type="EMBL" id="ECS1355200.1"/>
    </source>
</evidence>
<gene>
    <name evidence="3" type="ORF">CVR34_15830</name>
    <name evidence="2" type="ORF">D5U23_24210</name>
    <name evidence="4" type="ORF">F2305_14325</name>
</gene>
<dbReference type="AlphaFoldDB" id="A0A5V4T8T9"/>
<comment type="caution">
    <text evidence="3">The sequence shown here is derived from an EMBL/GenBank/DDBJ whole genome shotgun (WGS) entry which is preliminary data.</text>
</comment>
<dbReference type="RefSeq" id="WP_000108377.1">
    <property type="nucleotide sequence ID" value="NZ_QIZE01000003.1"/>
</dbReference>
<dbReference type="InterPro" id="IPR040775">
    <property type="entry name" value="Tail_spike_N"/>
</dbReference>
<dbReference type="Gene3D" id="2.10.10.80">
    <property type="match status" value="1"/>
</dbReference>
<sequence length="629" mass="66569">MSTTPTNQPVPSEKPQDLKFNAGKIDEFVTSKNHVYVDRFGNEHRTIEGINYDANQAILNYGYITKDSFEDGSTISLANECLRWKSNGEYYRWDGSLPKVVPPASTPDSTGGIGQGKWISVGDASLRSNLAEPDGYQIIGGLAEHYNLPSSVIVVDNAPYNGDLKAAWNAAPEGATLLLGKKDYNITGLWASGRNTKKNIMIVGMGMPEYASDWSRFVSGSGTVIQGAVKNQAKGFKLFNLGVDCGNYVSTTLYSTTTYEDAVQIYGVGAKANIGIDNVRTLNSLGVSSNPGTHSILLEQLEGVTLGYVECCGGFHGLTIKCKNLRGGRAHVYGQYGDGFILKSDSGGPCSDIRMDSITIGLIDSSLLPAVSLGGIYDAHDGVSIDNISIGDLRVQNASWGFIPAIGADGYTSHVTIGNYYASQVYGNYYSLEVGNQCVNWNIGSHQCSGVSGGIKINGSAQYITLGDGSVTGSTRWGYSFAASTFTHGSLISNGNYGGVEYLGGTGFNPANVIAYYNNNGNFSALPSVLNGNALNGWVALSDFKATPNAHQVFISGSLTNGTAANAWLIAENLRPSVDTPISAWGVSSGGVLVPVEAYVRATGYIEITGYASLGTSQAVRINGSYLIA</sequence>